<protein>
    <submittedName>
        <fullName evidence="2">Uncharacterized protein</fullName>
    </submittedName>
</protein>
<evidence type="ECO:0000313" key="3">
    <source>
        <dbReference type="Proteomes" id="UP000253209"/>
    </source>
</evidence>
<dbReference type="RefSeq" id="WP_114005700.1">
    <property type="nucleotide sequence ID" value="NZ_QGDC01000007.1"/>
</dbReference>
<name>A0A367GL54_9SPHI</name>
<dbReference type="SUPFAM" id="SSF53474">
    <property type="entry name" value="alpha/beta-Hydrolases"/>
    <property type="match status" value="1"/>
</dbReference>
<evidence type="ECO:0000313" key="2">
    <source>
        <dbReference type="EMBL" id="RCH54189.1"/>
    </source>
</evidence>
<feature type="signal peptide" evidence="1">
    <location>
        <begin position="1"/>
        <end position="19"/>
    </location>
</feature>
<sequence length="447" mass="49628">MIKTLILCLSLSISSYSVAQNGKYTNDVRTGCKLWTDNFSENETMNWAGPCLNGYANGNGSITWHQNNKKIAVYRGNVRAGKINGAGKLIIYGYAIFKGNFVNGALNGLGAAYFNNGGKTVGNFSNGNFLNLDAPYLKLLKKEDVALIDSTGIYGNDDNSTGLFYYLLKPRLAKGAIILLPSTGETAENVISCNKKLMQLAYNNNIATAVLSVNFNKSLESDKQTIDFLETVFNRLVEKHKLPKNKFILSGLSLGGCNALRYTEMSRDSTYNTYLKPLAVIGIDPPVDMADLYNNAKEQIIEYEKEGSALSESKKAALNECYFLIEEFHKQYGGSPIEHPQNYIGGSQFSRNQTDGGNAKHLLQLPVRLYCDPDILWQLKYKGRDYYHMNAANLSSMINFLTKKGNKQAEFIPAIGKGFRVDGTRHPHSWSVVDAEGCVKWIRSLIK</sequence>
<comment type="caution">
    <text evidence="2">The sequence shown here is derived from an EMBL/GenBank/DDBJ whole genome shotgun (WGS) entry which is preliminary data.</text>
</comment>
<proteinExistence type="predicted"/>
<evidence type="ECO:0000256" key="1">
    <source>
        <dbReference type="SAM" id="SignalP"/>
    </source>
</evidence>
<dbReference type="SUPFAM" id="SSF82185">
    <property type="entry name" value="Histone H3 K4-specific methyltransferase SET7/9 N-terminal domain"/>
    <property type="match status" value="1"/>
</dbReference>
<organism evidence="2 3">
    <name type="scientific">Mucilaginibacter hurinus</name>
    <dbReference type="NCBI Taxonomy" id="2201324"/>
    <lineage>
        <taxon>Bacteria</taxon>
        <taxon>Pseudomonadati</taxon>
        <taxon>Bacteroidota</taxon>
        <taxon>Sphingobacteriia</taxon>
        <taxon>Sphingobacteriales</taxon>
        <taxon>Sphingobacteriaceae</taxon>
        <taxon>Mucilaginibacter</taxon>
    </lineage>
</organism>
<gene>
    <name evidence="2" type="ORF">DJ568_12860</name>
</gene>
<reference evidence="2 3" key="1">
    <citation type="submission" date="2018-05" db="EMBL/GenBank/DDBJ databases">
        <title>Mucilaginibacter hurinus sp. nov., isolated from briquette warehouse soil.</title>
        <authorList>
            <person name="Choi L."/>
        </authorList>
    </citation>
    <scope>NUCLEOTIDE SEQUENCE [LARGE SCALE GENOMIC DNA]</scope>
    <source>
        <strain evidence="2 3">ZR32</strain>
    </source>
</reference>
<dbReference type="AlphaFoldDB" id="A0A367GL54"/>
<keyword evidence="1" id="KW-0732">Signal</keyword>
<feature type="chain" id="PRO_5017034261" evidence="1">
    <location>
        <begin position="20"/>
        <end position="447"/>
    </location>
</feature>
<dbReference type="OrthoDB" id="1095982at2"/>
<accession>A0A367GL54</accession>
<dbReference type="EMBL" id="QGDC01000007">
    <property type="protein sequence ID" value="RCH54189.1"/>
    <property type="molecule type" value="Genomic_DNA"/>
</dbReference>
<dbReference type="Proteomes" id="UP000253209">
    <property type="component" value="Unassembled WGS sequence"/>
</dbReference>
<dbReference type="InterPro" id="IPR029058">
    <property type="entry name" value="AB_hydrolase_fold"/>
</dbReference>
<keyword evidence="3" id="KW-1185">Reference proteome</keyword>